<dbReference type="GO" id="GO:0005634">
    <property type="term" value="C:nucleus"/>
    <property type="evidence" value="ECO:0007669"/>
    <property type="project" value="TreeGrafter"/>
</dbReference>
<dbReference type="EMBL" id="JARK01001369">
    <property type="protein sequence ID" value="EYC16689.1"/>
    <property type="molecule type" value="Genomic_DNA"/>
</dbReference>
<comment type="caution">
    <text evidence="5">The sequence shown here is derived from an EMBL/GenBank/DDBJ whole genome shotgun (WGS) entry which is preliminary data.</text>
</comment>
<evidence type="ECO:0000256" key="3">
    <source>
        <dbReference type="ARBA" id="ARBA00023054"/>
    </source>
</evidence>
<proteinExistence type="inferred from homology"/>
<accession>A0A016UMS6</accession>
<feature type="domain" description="Rad50/SbcC-type AAA" evidence="4">
    <location>
        <begin position="17"/>
        <end position="216"/>
    </location>
</feature>
<evidence type="ECO:0000256" key="1">
    <source>
        <dbReference type="ARBA" id="ARBA00010171"/>
    </source>
</evidence>
<dbReference type="Gene3D" id="3.40.50.300">
    <property type="entry name" value="P-loop containing nucleotide triphosphate hydrolases"/>
    <property type="match status" value="1"/>
</dbReference>
<evidence type="ECO:0000313" key="5">
    <source>
        <dbReference type="EMBL" id="EYC16689.1"/>
    </source>
</evidence>
<keyword evidence="3" id="KW-0175">Coiled coil</keyword>
<reference evidence="6" key="1">
    <citation type="journal article" date="2015" name="Nat. Genet.">
        <title>The genome and transcriptome of the zoonotic hookworm Ancylostoma ceylanicum identify infection-specific gene families.</title>
        <authorList>
            <person name="Schwarz E.M."/>
            <person name="Hu Y."/>
            <person name="Antoshechkin I."/>
            <person name="Miller M.M."/>
            <person name="Sternberg P.W."/>
            <person name="Aroian R.V."/>
        </authorList>
    </citation>
    <scope>NUCLEOTIDE SEQUENCE</scope>
    <source>
        <strain evidence="6">HY135</strain>
    </source>
</reference>
<sequence length="244" mass="27517">MVPTTSTTVFPDGSITKIRYHNFLTYDDVVCTPGPHLNVIIGTNGAGKSTVICGICLAVGGSPKVLGRSERMGDYIKHRRDEGYVELHIADSRKGEQRVKVLLQRPSSCTYFINGTRTTQRAVRDLVASYNIQIDNPCTFLAQDKVKSFSEQSPVELLMNTERAGNPCSLERHEELIKKKKHESVFVESAREVQQRLQSIEGEMDALLPRVQNYKKKEFLRTKIKVLQKKKAIMLSAVHIPLFI</sequence>
<evidence type="ECO:0000259" key="4">
    <source>
        <dbReference type="Pfam" id="PF13476"/>
    </source>
</evidence>
<comment type="similarity">
    <text evidence="1">Belongs to the SMC family. SMC5 subfamily.</text>
</comment>
<dbReference type="AlphaFoldDB" id="A0A016UMS6"/>
<dbReference type="InterPro" id="IPR038729">
    <property type="entry name" value="Rad50/SbcC_AAA"/>
</dbReference>
<organism evidence="5 6">
    <name type="scientific">Ancylostoma ceylanicum</name>
    <dbReference type="NCBI Taxonomy" id="53326"/>
    <lineage>
        <taxon>Eukaryota</taxon>
        <taxon>Metazoa</taxon>
        <taxon>Ecdysozoa</taxon>
        <taxon>Nematoda</taxon>
        <taxon>Chromadorea</taxon>
        <taxon>Rhabditida</taxon>
        <taxon>Rhabditina</taxon>
        <taxon>Rhabditomorpha</taxon>
        <taxon>Strongyloidea</taxon>
        <taxon>Ancylostomatidae</taxon>
        <taxon>Ancylostomatinae</taxon>
        <taxon>Ancylostoma</taxon>
    </lineage>
</organism>
<dbReference type="Pfam" id="PF13476">
    <property type="entry name" value="AAA_23"/>
    <property type="match status" value="1"/>
</dbReference>
<gene>
    <name evidence="5" type="primary">Acey_s0033.g2788</name>
    <name evidence="5" type="ORF">Y032_0033g2788</name>
</gene>
<name>A0A016UMS6_9BILA</name>
<dbReference type="OrthoDB" id="10254973at2759"/>
<protein>
    <recommendedName>
        <fullName evidence="2">Structural maintenance of chromosomes protein 5</fullName>
    </recommendedName>
</protein>
<evidence type="ECO:0000256" key="2">
    <source>
        <dbReference type="ARBA" id="ARBA00018687"/>
    </source>
</evidence>
<evidence type="ECO:0000313" key="6">
    <source>
        <dbReference type="Proteomes" id="UP000024635"/>
    </source>
</evidence>
<dbReference type="PANTHER" id="PTHR45916">
    <property type="entry name" value="STRUCTURAL MAINTENANCE OF CHROMOSOMES PROTEIN 5"/>
    <property type="match status" value="1"/>
</dbReference>
<dbReference type="GO" id="GO:0016887">
    <property type="term" value="F:ATP hydrolysis activity"/>
    <property type="evidence" value="ECO:0007669"/>
    <property type="project" value="InterPro"/>
</dbReference>
<dbReference type="SUPFAM" id="SSF52540">
    <property type="entry name" value="P-loop containing nucleoside triphosphate hydrolases"/>
    <property type="match status" value="1"/>
</dbReference>
<dbReference type="GO" id="GO:0000724">
    <property type="term" value="P:double-strand break repair via homologous recombination"/>
    <property type="evidence" value="ECO:0007669"/>
    <property type="project" value="TreeGrafter"/>
</dbReference>
<dbReference type="GO" id="GO:0030915">
    <property type="term" value="C:Smc5-Smc6 complex"/>
    <property type="evidence" value="ECO:0007669"/>
    <property type="project" value="TreeGrafter"/>
</dbReference>
<dbReference type="GO" id="GO:0003697">
    <property type="term" value="F:single-stranded DNA binding"/>
    <property type="evidence" value="ECO:0007669"/>
    <property type="project" value="TreeGrafter"/>
</dbReference>
<keyword evidence="6" id="KW-1185">Reference proteome</keyword>
<dbReference type="PANTHER" id="PTHR45916:SF1">
    <property type="entry name" value="STRUCTURAL MAINTENANCE OF CHROMOSOMES PROTEIN 5"/>
    <property type="match status" value="1"/>
</dbReference>
<dbReference type="Proteomes" id="UP000024635">
    <property type="component" value="Unassembled WGS sequence"/>
</dbReference>
<dbReference type="InterPro" id="IPR027417">
    <property type="entry name" value="P-loop_NTPase"/>
</dbReference>
<dbReference type="STRING" id="53326.A0A016UMS6"/>